<dbReference type="GO" id="GO:0004519">
    <property type="term" value="F:endonuclease activity"/>
    <property type="evidence" value="ECO:0007669"/>
    <property type="project" value="UniProtKB-KW"/>
</dbReference>
<sequence>MPAPTTAEQDQQERWAEIRSDPVLRELPYKVETNRRGQLILSPHSASHSDTQGDLIALLHEHAGGGRVRPEFPIVTAKGTKVADVVWCTAAQRDEMEETGDPPTLAPEVCIEVMSESNDWDEMDEKRALYREAGAEEVWIVTEEKSIRFFADEERDTSDVIPGVPNRL</sequence>
<keyword evidence="2" id="KW-0540">Nuclease</keyword>
<dbReference type="Gene3D" id="3.90.1570.10">
    <property type="entry name" value="tt1808, chain A"/>
    <property type="match status" value="1"/>
</dbReference>
<dbReference type="InterPro" id="IPR011335">
    <property type="entry name" value="Restrct_endonuc-II-like"/>
</dbReference>
<dbReference type="RefSeq" id="WP_259124213.1">
    <property type="nucleotide sequence ID" value="NZ_JANUAE010000009.1"/>
</dbReference>
<evidence type="ECO:0000259" key="1">
    <source>
        <dbReference type="Pfam" id="PF05685"/>
    </source>
</evidence>
<keyword evidence="2" id="KW-0255">Endonuclease</keyword>
<dbReference type="InterPro" id="IPR012296">
    <property type="entry name" value="Nuclease_put_TT1808"/>
</dbReference>
<evidence type="ECO:0000313" key="3">
    <source>
        <dbReference type="Proteomes" id="UP001155057"/>
    </source>
</evidence>
<dbReference type="CDD" id="cd06260">
    <property type="entry name" value="DUF820-like"/>
    <property type="match status" value="1"/>
</dbReference>
<evidence type="ECO:0000313" key="2">
    <source>
        <dbReference type="EMBL" id="MCS3710926.1"/>
    </source>
</evidence>
<keyword evidence="2" id="KW-0378">Hydrolase</keyword>
<comment type="caution">
    <text evidence="2">The sequence shown here is derived from an EMBL/GenBank/DDBJ whole genome shotgun (WGS) entry which is preliminary data.</text>
</comment>
<dbReference type="PANTHER" id="PTHR34107:SF4">
    <property type="entry name" value="SLL1222 PROTEIN"/>
    <property type="match status" value="1"/>
</dbReference>
<name>A0A9X2Q457_9BACT</name>
<feature type="domain" description="Putative restriction endonuclease" evidence="1">
    <location>
        <begin position="29"/>
        <end position="153"/>
    </location>
</feature>
<dbReference type="AlphaFoldDB" id="A0A9X2Q457"/>
<organism evidence="2 3">
    <name type="scientific">Salinibacter ruber</name>
    <dbReference type="NCBI Taxonomy" id="146919"/>
    <lineage>
        <taxon>Bacteria</taxon>
        <taxon>Pseudomonadati</taxon>
        <taxon>Rhodothermota</taxon>
        <taxon>Rhodothermia</taxon>
        <taxon>Rhodothermales</taxon>
        <taxon>Salinibacteraceae</taxon>
        <taxon>Salinibacter</taxon>
    </lineage>
</organism>
<dbReference type="Proteomes" id="UP001155057">
    <property type="component" value="Unassembled WGS sequence"/>
</dbReference>
<reference evidence="2" key="1">
    <citation type="submission" date="2022-08" db="EMBL/GenBank/DDBJ databases">
        <title>Genomic Encyclopedia of Type Strains, Phase V (KMG-V): Genome sequencing to study the core and pangenomes of soil and plant-associated prokaryotes.</title>
        <authorList>
            <person name="Whitman W."/>
        </authorList>
    </citation>
    <scope>NUCLEOTIDE SEQUENCE</scope>
    <source>
        <strain evidence="2">SP3049</strain>
    </source>
</reference>
<accession>A0A9X2Q457</accession>
<proteinExistence type="predicted"/>
<dbReference type="SUPFAM" id="SSF52980">
    <property type="entry name" value="Restriction endonuclease-like"/>
    <property type="match status" value="1"/>
</dbReference>
<dbReference type="Pfam" id="PF05685">
    <property type="entry name" value="Uma2"/>
    <property type="match status" value="1"/>
</dbReference>
<protein>
    <submittedName>
        <fullName evidence="2">Uma2 family endonuclease</fullName>
    </submittedName>
</protein>
<dbReference type="EMBL" id="JANUAE010000009">
    <property type="protein sequence ID" value="MCS3710926.1"/>
    <property type="molecule type" value="Genomic_DNA"/>
</dbReference>
<dbReference type="PANTHER" id="PTHR34107">
    <property type="entry name" value="SLL0198 PROTEIN-RELATED"/>
    <property type="match status" value="1"/>
</dbReference>
<gene>
    <name evidence="2" type="ORF">GGP61_002552</name>
</gene>
<dbReference type="InterPro" id="IPR008538">
    <property type="entry name" value="Uma2"/>
</dbReference>